<accession>A0A7J6S3Q8</accession>
<comment type="catalytic activity">
    <reaction evidence="1">
        <text>1,2-dihydroxy-5-(methylsulfanyl)pent-1-en-3-one + O2 = 4-methylsulfanyl-2-oxobutanoate + formate + 2 H(+)</text>
        <dbReference type="Rhea" id="RHEA:24504"/>
        <dbReference type="ChEBI" id="CHEBI:15378"/>
        <dbReference type="ChEBI" id="CHEBI:15379"/>
        <dbReference type="ChEBI" id="CHEBI:15740"/>
        <dbReference type="ChEBI" id="CHEBI:16723"/>
        <dbReference type="ChEBI" id="CHEBI:49252"/>
        <dbReference type="EC" id="1.13.11.54"/>
    </reaction>
</comment>
<keyword evidence="3" id="KW-0533">Nickel</keyword>
<dbReference type="GO" id="GO:0009086">
    <property type="term" value="P:methionine biosynthetic process"/>
    <property type="evidence" value="ECO:0007669"/>
    <property type="project" value="UniProtKB-KW"/>
</dbReference>
<evidence type="ECO:0000256" key="5">
    <source>
        <dbReference type="ARBA" id="ARBA00022723"/>
    </source>
</evidence>
<evidence type="ECO:0000256" key="3">
    <source>
        <dbReference type="ARBA" id="ARBA00022596"/>
    </source>
</evidence>
<evidence type="ECO:0000256" key="2">
    <source>
        <dbReference type="ARBA" id="ARBA00001954"/>
    </source>
</evidence>
<keyword evidence="9" id="KW-0486">Methionine biosynthesis</keyword>
<keyword evidence="7" id="KW-0560">Oxidoreductase</keyword>
<dbReference type="AlphaFoldDB" id="A0A7J6S3Q8"/>
<sequence>MAFSVNVANLTVWYLPDDDEIVKQNPARPYMTDKKVSQKQLATLGVLAAEVKQPKAWDEDANLQEIRKNRGYQAHDTVDCSSLSDDTKVKFFTEHLHVDEEIRLIINGIGYFDIRDPEDKWIR</sequence>
<dbReference type="EMBL" id="JABANO010021252">
    <property type="protein sequence ID" value="KAF4727122.1"/>
    <property type="molecule type" value="Genomic_DNA"/>
</dbReference>
<evidence type="ECO:0000256" key="10">
    <source>
        <dbReference type="ARBA" id="ARBA00039005"/>
    </source>
</evidence>
<comment type="caution">
    <text evidence="11">The sequence shown here is derived from an EMBL/GenBank/DDBJ whole genome shotgun (WGS) entry which is preliminary data.</text>
</comment>
<feature type="non-terminal residue" evidence="11">
    <location>
        <position position="123"/>
    </location>
</feature>
<dbReference type="GO" id="GO:0046872">
    <property type="term" value="F:metal ion binding"/>
    <property type="evidence" value="ECO:0007669"/>
    <property type="project" value="UniProtKB-KW"/>
</dbReference>
<evidence type="ECO:0000313" key="12">
    <source>
        <dbReference type="Proteomes" id="UP000553632"/>
    </source>
</evidence>
<reference evidence="11 12" key="1">
    <citation type="submission" date="2020-04" db="EMBL/GenBank/DDBJ databases">
        <title>Perkinsus olseni comparative genomics.</title>
        <authorList>
            <person name="Bogema D.R."/>
        </authorList>
    </citation>
    <scope>NUCLEOTIDE SEQUENCE [LARGE SCALE GENOMIC DNA]</scope>
    <source>
        <strain evidence="11 12">ATCC PRA-207</strain>
    </source>
</reference>
<evidence type="ECO:0000256" key="1">
    <source>
        <dbReference type="ARBA" id="ARBA00000428"/>
    </source>
</evidence>
<proteinExistence type="predicted"/>
<dbReference type="InterPro" id="IPR004313">
    <property type="entry name" value="ARD"/>
</dbReference>
<name>A0A7J6S3Q8_PEROL</name>
<keyword evidence="8" id="KW-0408">Iron</keyword>
<evidence type="ECO:0000313" key="11">
    <source>
        <dbReference type="EMBL" id="KAF4727122.1"/>
    </source>
</evidence>
<dbReference type="EC" id="1.13.11.54" evidence="10"/>
<dbReference type="InterPro" id="IPR011051">
    <property type="entry name" value="RmlC_Cupin_sf"/>
</dbReference>
<keyword evidence="6 11" id="KW-0223">Dioxygenase</keyword>
<dbReference type="InterPro" id="IPR014710">
    <property type="entry name" value="RmlC-like_jellyroll"/>
</dbReference>
<comment type="cofactor">
    <cofactor evidence="2">
        <name>Fe(2+)</name>
        <dbReference type="ChEBI" id="CHEBI:29033"/>
    </cofactor>
</comment>
<dbReference type="PANTHER" id="PTHR23418">
    <property type="entry name" value="ACIREDUCTONE DIOXYGENASE"/>
    <property type="match status" value="1"/>
</dbReference>
<organism evidence="11 12">
    <name type="scientific">Perkinsus olseni</name>
    <name type="common">Perkinsus atlanticus</name>
    <dbReference type="NCBI Taxonomy" id="32597"/>
    <lineage>
        <taxon>Eukaryota</taxon>
        <taxon>Sar</taxon>
        <taxon>Alveolata</taxon>
        <taxon>Perkinsozoa</taxon>
        <taxon>Perkinsea</taxon>
        <taxon>Perkinsida</taxon>
        <taxon>Perkinsidae</taxon>
        <taxon>Perkinsus</taxon>
    </lineage>
</organism>
<evidence type="ECO:0000256" key="8">
    <source>
        <dbReference type="ARBA" id="ARBA00023004"/>
    </source>
</evidence>
<dbReference type="Pfam" id="PF03079">
    <property type="entry name" value="ARD"/>
    <property type="match status" value="1"/>
</dbReference>
<dbReference type="Proteomes" id="UP000553632">
    <property type="component" value="Unassembled WGS sequence"/>
</dbReference>
<keyword evidence="12" id="KW-1185">Reference proteome</keyword>
<dbReference type="Gene3D" id="2.60.120.10">
    <property type="entry name" value="Jelly Rolls"/>
    <property type="match status" value="1"/>
</dbReference>
<dbReference type="GO" id="GO:0010309">
    <property type="term" value="F:acireductone dioxygenase [iron(II)-requiring] activity"/>
    <property type="evidence" value="ECO:0007669"/>
    <property type="project" value="UniProtKB-EC"/>
</dbReference>
<evidence type="ECO:0000256" key="4">
    <source>
        <dbReference type="ARBA" id="ARBA00022605"/>
    </source>
</evidence>
<keyword evidence="4" id="KW-0028">Amino-acid biosynthesis</keyword>
<gene>
    <name evidence="11" type="primary">ADI1_2</name>
    <name evidence="11" type="ORF">FOZ63_008390</name>
</gene>
<dbReference type="SUPFAM" id="SSF51182">
    <property type="entry name" value="RmlC-like cupins"/>
    <property type="match status" value="1"/>
</dbReference>
<evidence type="ECO:0000256" key="9">
    <source>
        <dbReference type="ARBA" id="ARBA00023167"/>
    </source>
</evidence>
<dbReference type="PANTHER" id="PTHR23418:SF0">
    <property type="entry name" value="ACIREDUCTONE DIOXYGENASE"/>
    <property type="match status" value="1"/>
</dbReference>
<keyword evidence="5" id="KW-0479">Metal-binding</keyword>
<evidence type="ECO:0000256" key="7">
    <source>
        <dbReference type="ARBA" id="ARBA00023002"/>
    </source>
</evidence>
<protein>
    <recommendedName>
        <fullName evidence="10">acireductone dioxygenase (Fe(2+)-requiring)</fullName>
        <ecNumber evidence="10">1.13.11.54</ecNumber>
    </recommendedName>
</protein>
<evidence type="ECO:0000256" key="6">
    <source>
        <dbReference type="ARBA" id="ARBA00022964"/>
    </source>
</evidence>